<protein>
    <submittedName>
        <fullName evidence="3">Conjugative transfer region protein TrbK</fullName>
    </submittedName>
</protein>
<dbReference type="Proteomes" id="UP000189935">
    <property type="component" value="Chromosome I"/>
</dbReference>
<dbReference type="Pfam" id="PF20084">
    <property type="entry name" value="TrbK"/>
    <property type="match status" value="1"/>
</dbReference>
<proteinExistence type="predicted"/>
<dbReference type="EMBL" id="LT670844">
    <property type="protein sequence ID" value="SHJ95354.1"/>
    <property type="molecule type" value="Genomic_DNA"/>
</dbReference>
<evidence type="ECO:0000313" key="4">
    <source>
        <dbReference type="Proteomes" id="UP000189935"/>
    </source>
</evidence>
<organism evidence="3 4">
    <name type="scientific">Bradyrhizobium lablabi</name>
    <dbReference type="NCBI Taxonomy" id="722472"/>
    <lineage>
        <taxon>Bacteria</taxon>
        <taxon>Pseudomonadati</taxon>
        <taxon>Pseudomonadota</taxon>
        <taxon>Alphaproteobacteria</taxon>
        <taxon>Hyphomicrobiales</taxon>
        <taxon>Nitrobacteraceae</taxon>
        <taxon>Bradyrhizobium</taxon>
    </lineage>
</organism>
<dbReference type="NCBIfam" id="TIGR04360">
    <property type="entry name" value="other_trbK"/>
    <property type="match status" value="1"/>
</dbReference>
<gene>
    <name evidence="3" type="ORF">SAMN05444159_2003</name>
</gene>
<evidence type="ECO:0000256" key="2">
    <source>
        <dbReference type="SAM" id="Phobius"/>
    </source>
</evidence>
<dbReference type="RefSeq" id="WP_079538003.1">
    <property type="nucleotide sequence ID" value="NZ_LT670844.1"/>
</dbReference>
<keyword evidence="2" id="KW-0812">Transmembrane</keyword>
<reference evidence="3 4" key="1">
    <citation type="submission" date="2016-11" db="EMBL/GenBank/DDBJ databases">
        <authorList>
            <person name="Jaros S."/>
            <person name="Januszkiewicz K."/>
            <person name="Wedrychowicz H."/>
        </authorList>
    </citation>
    <scope>NUCLEOTIDE SEQUENCE [LARGE SCALE GENOMIC DNA]</scope>
    <source>
        <strain evidence="3 4">GAS499</strain>
    </source>
</reference>
<evidence type="ECO:0000256" key="1">
    <source>
        <dbReference type="SAM" id="MobiDB-lite"/>
    </source>
</evidence>
<sequence length="120" mass="13199">MTDHITPQQFVRIAVMAFLAFAAVVAVIHSRRGEDAGIIAPLEHEQADALASELARCRTITADEAIALDSCRRAWAENRQHFFAPVKPIRIPAEPIPSAVTGPAKSQDRVTPFEVQSEKR</sequence>
<feature type="region of interest" description="Disordered" evidence="1">
    <location>
        <begin position="95"/>
        <end position="120"/>
    </location>
</feature>
<dbReference type="AlphaFoldDB" id="A0A1M6NIA5"/>
<keyword evidence="2" id="KW-1133">Transmembrane helix</keyword>
<name>A0A1M6NIA5_9BRAD</name>
<evidence type="ECO:0000313" key="3">
    <source>
        <dbReference type="EMBL" id="SHJ95354.1"/>
    </source>
</evidence>
<dbReference type="InterPro" id="IPR027587">
    <property type="entry name" value="TrbK"/>
</dbReference>
<keyword evidence="2" id="KW-0472">Membrane</keyword>
<dbReference type="OrthoDB" id="9815800at2"/>
<feature type="transmembrane region" description="Helical" evidence="2">
    <location>
        <begin position="12"/>
        <end position="29"/>
    </location>
</feature>
<accession>A0A1M6NIA5</accession>